<dbReference type="EMBL" id="MEHA01000058">
    <property type="protein sequence ID" value="ODR33652.1"/>
    <property type="molecule type" value="Genomic_DNA"/>
</dbReference>
<organism evidence="3 4">
    <name type="scientific">Eisenbergiella tayi</name>
    <dbReference type="NCBI Taxonomy" id="1432052"/>
    <lineage>
        <taxon>Bacteria</taxon>
        <taxon>Bacillati</taxon>
        <taxon>Bacillota</taxon>
        <taxon>Clostridia</taxon>
        <taxon>Lachnospirales</taxon>
        <taxon>Lachnospiraceae</taxon>
        <taxon>Eisenbergiella</taxon>
    </lineage>
</organism>
<dbReference type="Pfam" id="PF06970">
    <property type="entry name" value="RepA_N"/>
    <property type="match status" value="1"/>
</dbReference>
<feature type="domain" description="Replication initiator A N-terminal" evidence="1">
    <location>
        <begin position="15"/>
        <end position="89"/>
    </location>
</feature>
<evidence type="ECO:0000259" key="1">
    <source>
        <dbReference type="Pfam" id="PF06970"/>
    </source>
</evidence>
<name>A0A1E3U576_9FIRM</name>
<evidence type="ECO:0000313" key="4">
    <source>
        <dbReference type="Proteomes" id="UP000094271"/>
    </source>
</evidence>
<dbReference type="RefSeq" id="WP_069432527.1">
    <property type="nucleotide sequence ID" value="NZ_MEHA01000058.1"/>
</dbReference>
<reference evidence="3 4" key="1">
    <citation type="submission" date="2016-08" db="EMBL/GenBank/DDBJ databases">
        <authorList>
            <person name="Seilhamer J.J."/>
        </authorList>
    </citation>
    <scope>NUCLEOTIDE SEQUENCE [LARGE SCALE GENOMIC DNA]</scope>
    <source>
        <strain evidence="3 4">NML150140-1</strain>
    </source>
</reference>
<dbReference type="InterPro" id="IPR010724">
    <property type="entry name" value="RepA_N"/>
</dbReference>
<feature type="domain" description="DUF6017" evidence="2">
    <location>
        <begin position="170"/>
        <end position="283"/>
    </location>
</feature>
<dbReference type="Pfam" id="PF19481">
    <property type="entry name" value="DUF6017"/>
    <property type="match status" value="1"/>
</dbReference>
<accession>A0A1E3U576</accession>
<comment type="caution">
    <text evidence="3">The sequence shown here is derived from an EMBL/GenBank/DDBJ whole genome shotgun (WGS) entry which is preliminary data.</text>
</comment>
<dbReference type="InterPro" id="IPR046059">
    <property type="entry name" value="DUF6017"/>
</dbReference>
<sequence length="285" mass="33246">MAFDYFYGAQSQQFAFYRIPKVLFTDNRFQKISTEGKVLYGLLLDRVSLSMENGWIDDEGRVYIIFTLTTIRQAMNCAEKSAIKYLTELEEFGLIERIRQGFGKPALIYVKNFIDQQNLQVKTSKNYSSPPVKVTGQDLYNLQPNYTYNNNTDFNNTNPILSEDEDRMGYEKYFMEQLNIEALKQDYPYDREMIDGIMELILDVVCSKRKIICIAGDVKSVNVVKGRFMKLNMEHIRYVMKCMQENTTKIRSIKQYMLAALYNAPATIDSYYRAEVNHDMAEGKI</sequence>
<dbReference type="AlphaFoldDB" id="A0A1E3U576"/>
<evidence type="ECO:0000313" key="3">
    <source>
        <dbReference type="EMBL" id="ODR33652.1"/>
    </source>
</evidence>
<protein>
    <submittedName>
        <fullName evidence="3">Replication initiator A domain-containing protein</fullName>
    </submittedName>
</protein>
<gene>
    <name evidence="3" type="ORF">BEI59_36285</name>
</gene>
<evidence type="ECO:0000259" key="2">
    <source>
        <dbReference type="Pfam" id="PF19481"/>
    </source>
</evidence>
<dbReference type="OrthoDB" id="9803733at2"/>
<dbReference type="Proteomes" id="UP000094271">
    <property type="component" value="Unassembled WGS sequence"/>
</dbReference>
<proteinExistence type="predicted"/>